<evidence type="ECO:0000313" key="2">
    <source>
        <dbReference type="Proteomes" id="UP000036027"/>
    </source>
</evidence>
<accession>A0A0J0YQX5</accession>
<dbReference type="RefSeq" id="WP_047761285.1">
    <property type="nucleotide sequence ID" value="NZ_JTDO01000011.1"/>
</dbReference>
<proteinExistence type="predicted"/>
<reference evidence="1 2" key="1">
    <citation type="submission" date="2014-11" db="EMBL/GenBank/DDBJ databases">
        <title>Genome of a novel goose pathogen.</title>
        <authorList>
            <person name="Hansen C.M."/>
            <person name="Hueffer K."/>
            <person name="Choi S.C."/>
        </authorList>
    </citation>
    <scope>NUCLEOTIDE SEQUENCE [LARGE SCALE GENOMIC DNA]</scope>
    <source>
        <strain evidence="1 2">KH1503</strain>
    </source>
</reference>
<dbReference type="Proteomes" id="UP000036027">
    <property type="component" value="Unassembled WGS sequence"/>
</dbReference>
<name>A0A0J0YQX5_9NEIS</name>
<dbReference type="PATRIC" id="fig|1470200.3.peg.355"/>
<sequence length="87" mass="9474">TLVHQKSNLKSCEFGVIFKANLIQPLIFLLYHSKVADVHSVGQTDGVAKGVKPAESAVLLVKQVRLKRILSLGGLFSDGLLCCWRAV</sequence>
<evidence type="ECO:0000313" key="1">
    <source>
        <dbReference type="EMBL" id="KLT72517.1"/>
    </source>
</evidence>
<comment type="caution">
    <text evidence="1">The sequence shown here is derived from an EMBL/GenBank/DDBJ whole genome shotgun (WGS) entry which is preliminary data.</text>
</comment>
<gene>
    <name evidence="1" type="ORF">PL75_07360</name>
</gene>
<protein>
    <submittedName>
        <fullName evidence="1">Uncharacterized protein</fullName>
    </submittedName>
</protein>
<organism evidence="1 2">
    <name type="scientific">Neisseria arctica</name>
    <dbReference type="NCBI Taxonomy" id="1470200"/>
    <lineage>
        <taxon>Bacteria</taxon>
        <taxon>Pseudomonadati</taxon>
        <taxon>Pseudomonadota</taxon>
        <taxon>Betaproteobacteria</taxon>
        <taxon>Neisseriales</taxon>
        <taxon>Neisseriaceae</taxon>
        <taxon>Neisseria</taxon>
    </lineage>
</organism>
<dbReference type="AlphaFoldDB" id="A0A0J0YQX5"/>
<feature type="non-terminal residue" evidence="1">
    <location>
        <position position="1"/>
    </location>
</feature>
<keyword evidence="2" id="KW-1185">Reference proteome</keyword>
<dbReference type="EMBL" id="JTDO01000011">
    <property type="protein sequence ID" value="KLT72517.1"/>
    <property type="molecule type" value="Genomic_DNA"/>
</dbReference>